<dbReference type="HAMAP" id="MF_00013">
    <property type="entry name" value="LipB"/>
    <property type="match status" value="1"/>
</dbReference>
<evidence type="ECO:0000256" key="1">
    <source>
        <dbReference type="ARBA" id="ARBA00004821"/>
    </source>
</evidence>
<keyword evidence="3" id="KW-0963">Cytoplasm</keyword>
<dbReference type="InterPro" id="IPR004143">
    <property type="entry name" value="BPL_LPL_catalytic"/>
</dbReference>
<gene>
    <name evidence="7" type="ORF">METZ01_LOCUS200590</name>
</gene>
<dbReference type="InterPro" id="IPR020605">
    <property type="entry name" value="Octanoyltransferase_CS"/>
</dbReference>
<dbReference type="AlphaFoldDB" id="A0A382EAC4"/>
<dbReference type="InterPro" id="IPR045864">
    <property type="entry name" value="aa-tRNA-synth_II/BPL/LPL"/>
</dbReference>
<dbReference type="FunFam" id="3.30.930.10:FF:000020">
    <property type="entry name" value="Octanoyltransferase"/>
    <property type="match status" value="1"/>
</dbReference>
<keyword evidence="5" id="KW-0012">Acyltransferase</keyword>
<dbReference type="Gene3D" id="3.30.930.10">
    <property type="entry name" value="Bira Bifunctional Protein, Domain 2"/>
    <property type="match status" value="1"/>
</dbReference>
<evidence type="ECO:0000256" key="4">
    <source>
        <dbReference type="ARBA" id="ARBA00022679"/>
    </source>
</evidence>
<evidence type="ECO:0000256" key="5">
    <source>
        <dbReference type="ARBA" id="ARBA00023315"/>
    </source>
</evidence>
<dbReference type="Pfam" id="PF21948">
    <property type="entry name" value="LplA-B_cat"/>
    <property type="match status" value="1"/>
</dbReference>
<dbReference type="InterPro" id="IPR000544">
    <property type="entry name" value="Octanoyltransferase"/>
</dbReference>
<evidence type="ECO:0000256" key="2">
    <source>
        <dbReference type="ARBA" id="ARBA00012334"/>
    </source>
</evidence>
<dbReference type="CDD" id="cd16444">
    <property type="entry name" value="LipB"/>
    <property type="match status" value="1"/>
</dbReference>
<proteinExistence type="inferred from homology"/>
<dbReference type="EMBL" id="UINC01043551">
    <property type="protein sequence ID" value="SVB47736.1"/>
    <property type="molecule type" value="Genomic_DNA"/>
</dbReference>
<evidence type="ECO:0000256" key="3">
    <source>
        <dbReference type="ARBA" id="ARBA00022490"/>
    </source>
</evidence>
<evidence type="ECO:0000259" key="6">
    <source>
        <dbReference type="PROSITE" id="PS51733"/>
    </source>
</evidence>
<sequence>MPVKTPLVETVVIRDLNCLDYADTLMRQKNFTRQRTESSVDELWMLEHDRVFSLGQNSRPQHILAPGDIPVVQSDRGGQVTYHGPGQLVVYLLFDLKRKALGVRQVVDGIESAVIDLLGSYGLPAEAKKSAPGVYVAGAKVCSLGLRISRSCAYHGLSLNVKMDLEPYSRINPCGFPGLAMQDLFGLGVEIAMADLKQDLAQRLLKQFAYRHKTPEDWYHGF</sequence>
<dbReference type="PANTHER" id="PTHR10993:SF7">
    <property type="entry name" value="LIPOYLTRANSFERASE 2, MITOCHONDRIAL-RELATED"/>
    <property type="match status" value="1"/>
</dbReference>
<dbReference type="SUPFAM" id="SSF55681">
    <property type="entry name" value="Class II aaRS and biotin synthetases"/>
    <property type="match status" value="1"/>
</dbReference>
<dbReference type="EC" id="2.3.1.181" evidence="2"/>
<keyword evidence="4" id="KW-0808">Transferase</keyword>
<dbReference type="PROSITE" id="PS51733">
    <property type="entry name" value="BPL_LPL_CATALYTIC"/>
    <property type="match status" value="1"/>
</dbReference>
<dbReference type="NCBIfam" id="NF010922">
    <property type="entry name" value="PRK14342.1"/>
    <property type="match status" value="1"/>
</dbReference>
<accession>A0A382EAC4</accession>
<feature type="domain" description="BPL/LPL catalytic" evidence="6">
    <location>
        <begin position="37"/>
        <end position="212"/>
    </location>
</feature>
<dbReference type="PANTHER" id="PTHR10993">
    <property type="entry name" value="OCTANOYLTRANSFERASE"/>
    <property type="match status" value="1"/>
</dbReference>
<organism evidence="7">
    <name type="scientific">marine metagenome</name>
    <dbReference type="NCBI Taxonomy" id="408172"/>
    <lineage>
        <taxon>unclassified sequences</taxon>
        <taxon>metagenomes</taxon>
        <taxon>ecological metagenomes</taxon>
    </lineage>
</organism>
<reference evidence="7" key="1">
    <citation type="submission" date="2018-05" db="EMBL/GenBank/DDBJ databases">
        <authorList>
            <person name="Lanie J.A."/>
            <person name="Ng W.-L."/>
            <person name="Kazmierczak K.M."/>
            <person name="Andrzejewski T.M."/>
            <person name="Davidsen T.M."/>
            <person name="Wayne K.J."/>
            <person name="Tettelin H."/>
            <person name="Glass J.I."/>
            <person name="Rusch D."/>
            <person name="Podicherti R."/>
            <person name="Tsui H.-C.T."/>
            <person name="Winkler M.E."/>
        </authorList>
    </citation>
    <scope>NUCLEOTIDE SEQUENCE</scope>
</reference>
<dbReference type="UniPathway" id="UPA00538">
    <property type="reaction ID" value="UER00592"/>
</dbReference>
<dbReference type="GO" id="GO:0033819">
    <property type="term" value="F:lipoyl(octanoyl) transferase activity"/>
    <property type="evidence" value="ECO:0007669"/>
    <property type="project" value="UniProtKB-EC"/>
</dbReference>
<dbReference type="PIRSF" id="PIRSF016262">
    <property type="entry name" value="LPLase"/>
    <property type="match status" value="1"/>
</dbReference>
<dbReference type="PROSITE" id="PS01313">
    <property type="entry name" value="LIPB"/>
    <property type="match status" value="1"/>
</dbReference>
<dbReference type="GO" id="GO:0009249">
    <property type="term" value="P:protein lipoylation"/>
    <property type="evidence" value="ECO:0007669"/>
    <property type="project" value="InterPro"/>
</dbReference>
<dbReference type="NCBIfam" id="TIGR00214">
    <property type="entry name" value="lipB"/>
    <property type="match status" value="1"/>
</dbReference>
<name>A0A382EAC4_9ZZZZ</name>
<comment type="pathway">
    <text evidence="1">Protein modification; protein lipoylation via endogenous pathway; protein N(6)-(lipoyl)lysine from octanoyl-[acyl-carrier-protein]: step 1/2.</text>
</comment>
<evidence type="ECO:0000313" key="7">
    <source>
        <dbReference type="EMBL" id="SVB47736.1"/>
    </source>
</evidence>
<protein>
    <recommendedName>
        <fullName evidence="2">lipoyl(octanoyl) transferase</fullName>
        <ecNumber evidence="2">2.3.1.181</ecNumber>
    </recommendedName>
</protein>